<keyword evidence="5" id="KW-0804">Transcription</keyword>
<dbReference type="PANTHER" id="PTHR10015:SF427">
    <property type="entry name" value="HEAT SHOCK FACTOR PROTEIN"/>
    <property type="match status" value="1"/>
</dbReference>
<evidence type="ECO:0000256" key="2">
    <source>
        <dbReference type="ARBA" id="ARBA00006403"/>
    </source>
</evidence>
<dbReference type="EMBL" id="CAXIEN010000078">
    <property type="protein sequence ID" value="CAL1274673.1"/>
    <property type="molecule type" value="Genomic_DNA"/>
</dbReference>
<comment type="similarity">
    <text evidence="2 7">Belongs to the HSF family.</text>
</comment>
<dbReference type="SMART" id="SM00415">
    <property type="entry name" value="HSF"/>
    <property type="match status" value="1"/>
</dbReference>
<dbReference type="PROSITE" id="PS00434">
    <property type="entry name" value="HSF_DOMAIN"/>
    <property type="match status" value="1"/>
</dbReference>
<keyword evidence="6" id="KW-0539">Nucleus</keyword>
<dbReference type="GO" id="GO:0003700">
    <property type="term" value="F:DNA-binding transcription factor activity"/>
    <property type="evidence" value="ECO:0007669"/>
    <property type="project" value="InterPro"/>
</dbReference>
<dbReference type="Pfam" id="PF00447">
    <property type="entry name" value="HSF_DNA-bind"/>
    <property type="match status" value="1"/>
</dbReference>
<comment type="subcellular location">
    <subcellularLocation>
        <location evidence="1">Nucleus</location>
    </subcellularLocation>
</comment>
<keyword evidence="4" id="KW-0238">DNA-binding</keyword>
<evidence type="ECO:0000256" key="4">
    <source>
        <dbReference type="ARBA" id="ARBA00023125"/>
    </source>
</evidence>
<feature type="domain" description="HSF-type DNA-binding" evidence="9">
    <location>
        <begin position="57"/>
        <end position="81"/>
    </location>
</feature>
<evidence type="ECO:0000256" key="5">
    <source>
        <dbReference type="ARBA" id="ARBA00023163"/>
    </source>
</evidence>
<feature type="region of interest" description="Disordered" evidence="8">
    <location>
        <begin position="604"/>
        <end position="636"/>
    </location>
</feature>
<evidence type="ECO:0000256" key="1">
    <source>
        <dbReference type="ARBA" id="ARBA00004123"/>
    </source>
</evidence>
<evidence type="ECO:0000259" key="9">
    <source>
        <dbReference type="PROSITE" id="PS00434"/>
    </source>
</evidence>
<evidence type="ECO:0000256" key="6">
    <source>
        <dbReference type="ARBA" id="ARBA00023242"/>
    </source>
</evidence>
<dbReference type="InterPro" id="IPR036390">
    <property type="entry name" value="WH_DNA-bd_sf"/>
</dbReference>
<dbReference type="InterPro" id="IPR036388">
    <property type="entry name" value="WH-like_DNA-bd_sf"/>
</dbReference>
<accession>A0AAV1ZS37</accession>
<protein>
    <recommendedName>
        <fullName evidence="9">HSF-type DNA-binding domain-containing protein</fullName>
    </recommendedName>
</protein>
<name>A0AAV1ZS37_9ARAC</name>
<reference evidence="10 11" key="1">
    <citation type="submission" date="2024-04" db="EMBL/GenBank/DDBJ databases">
        <authorList>
            <person name="Rising A."/>
            <person name="Reimegard J."/>
            <person name="Sonavane S."/>
            <person name="Akerstrom W."/>
            <person name="Nylinder S."/>
            <person name="Hedman E."/>
            <person name="Kallberg Y."/>
        </authorList>
    </citation>
    <scope>NUCLEOTIDE SEQUENCE [LARGE SCALE GENOMIC DNA]</scope>
</reference>
<dbReference type="PANTHER" id="PTHR10015">
    <property type="entry name" value="HEAT SHOCK TRANSCRIPTION FACTOR"/>
    <property type="match status" value="1"/>
</dbReference>
<dbReference type="InterPro" id="IPR000232">
    <property type="entry name" value="HSF_DNA-bd"/>
</dbReference>
<evidence type="ECO:0000313" key="10">
    <source>
        <dbReference type="EMBL" id="CAL1274673.1"/>
    </source>
</evidence>
<dbReference type="GO" id="GO:0005634">
    <property type="term" value="C:nucleus"/>
    <property type="evidence" value="ECO:0007669"/>
    <property type="project" value="UniProtKB-SubCell"/>
</dbReference>
<keyword evidence="3" id="KW-0805">Transcription regulation</keyword>
<dbReference type="PRINTS" id="PR00056">
    <property type="entry name" value="HSFDOMAIN"/>
</dbReference>
<evidence type="ECO:0000313" key="11">
    <source>
        <dbReference type="Proteomes" id="UP001497382"/>
    </source>
</evidence>
<evidence type="ECO:0000256" key="8">
    <source>
        <dbReference type="SAM" id="MobiDB-lite"/>
    </source>
</evidence>
<dbReference type="SUPFAM" id="SSF46785">
    <property type="entry name" value="Winged helix' DNA-binding domain"/>
    <property type="match status" value="1"/>
</dbReference>
<organism evidence="10 11">
    <name type="scientific">Larinioides sclopetarius</name>
    <dbReference type="NCBI Taxonomy" id="280406"/>
    <lineage>
        <taxon>Eukaryota</taxon>
        <taxon>Metazoa</taxon>
        <taxon>Ecdysozoa</taxon>
        <taxon>Arthropoda</taxon>
        <taxon>Chelicerata</taxon>
        <taxon>Arachnida</taxon>
        <taxon>Araneae</taxon>
        <taxon>Araneomorphae</taxon>
        <taxon>Entelegynae</taxon>
        <taxon>Araneoidea</taxon>
        <taxon>Araneidae</taxon>
        <taxon>Larinioides</taxon>
    </lineage>
</organism>
<gene>
    <name evidence="10" type="ORF">LARSCL_LOCUS7595</name>
</gene>
<dbReference type="Proteomes" id="UP001497382">
    <property type="component" value="Unassembled WGS sequence"/>
</dbReference>
<feature type="compositionally biased region" description="Low complexity" evidence="8">
    <location>
        <begin position="226"/>
        <end position="240"/>
    </location>
</feature>
<evidence type="ECO:0000256" key="7">
    <source>
        <dbReference type="RuleBase" id="RU004020"/>
    </source>
</evidence>
<dbReference type="Gene3D" id="1.10.10.10">
    <property type="entry name" value="Winged helix-like DNA-binding domain superfamily/Winged helix DNA-binding domain"/>
    <property type="match status" value="1"/>
</dbReference>
<dbReference type="GO" id="GO:0043565">
    <property type="term" value="F:sequence-specific DNA binding"/>
    <property type="evidence" value="ECO:0007669"/>
    <property type="project" value="InterPro"/>
</dbReference>
<dbReference type="AlphaFoldDB" id="A0AAV1ZS37"/>
<feature type="compositionally biased region" description="Basic residues" evidence="8">
    <location>
        <begin position="618"/>
        <end position="636"/>
    </location>
</feature>
<evidence type="ECO:0000256" key="3">
    <source>
        <dbReference type="ARBA" id="ARBA00023015"/>
    </source>
</evidence>
<comment type="caution">
    <text evidence="10">The sequence shown here is derived from an EMBL/GenBank/DDBJ whole genome shotgun (WGS) entry which is preliminary data.</text>
</comment>
<dbReference type="FunFam" id="1.10.10.10:FF:000027">
    <property type="entry name" value="Heat shock transcription factor 1"/>
    <property type="match status" value="1"/>
</dbReference>
<proteinExistence type="inferred from homology"/>
<keyword evidence="11" id="KW-1185">Reference proteome</keyword>
<feature type="region of interest" description="Disordered" evidence="8">
    <location>
        <begin position="217"/>
        <end position="245"/>
    </location>
</feature>
<sequence length="636" mass="70326">MPYAMHSFESNSSNVPAFLVKLWKLVEDPNCDDLIAWSDSGYSFIIKDQARFAKELLPQYFKHNNMASFIRQLNMYGFKKVMNYEKTGLRNENNEMEFQHGFFIKERSELLELIKRKVIQFLVSIVQRSGNQNMGVGVQRKITRMIHDSPKTSSSQVSRTIDVLRNKNSDCIIVPEQIVSPLGPVIHEVTDNDHDETNHSPVPVVKSPAVIHVSESLASNNENDGSTKPKLPALSKSSSTVSTENNLKVPVEQLGILEALQQRSPATNKEETNPSESILGIPLEYITDQGNTEVANVISIPEDGTVCNVISIPEDDNIGNVISIPEGSTIGDIIPISKLSNVISISDKETITSNPATPLANANDSIFTGSEFFNSPDIVAFSELHPSTSNENSSHSLQSSLSKNDFVDSLLSESLQTPKIVTSDDDLCNSTREAKTELVKKEMTQASTAKNPTHDEHNYQLTTTESSPNLVKNALTNHLLSVDETLTYAQDQLASGPWNLDVQNLLGVCGSPNSWTSLDPQLFSTDELANYDAFSSSLPDDSCIKTETNDIMGNEIVQFTPNMLEVEMDIENSPLFEALNQDAEVPSSDFNYQSEPLLDVLKETAASEPPSLTENTSQKRKKCSPRTPKNKRRKAK</sequence>